<gene>
    <name evidence="2" type="ORF">DSM3645_27191</name>
</gene>
<evidence type="ECO:0000313" key="2">
    <source>
        <dbReference type="EMBL" id="EAQ77935.1"/>
    </source>
</evidence>
<dbReference type="InterPro" id="IPR005358">
    <property type="entry name" value="Puta_zinc/iron-chelating_dom"/>
</dbReference>
<dbReference type="RefSeq" id="WP_002653331.1">
    <property type="nucleotide sequence ID" value="NZ_CH672376.1"/>
</dbReference>
<dbReference type="HOGENOM" id="CLU_1109855_0_0_0"/>
<sequence>MSSLIQEIQSGGDARRAFEAAVARVKGELPQLITSLKQGESLDVIDTLRGVQPDPLTENLTAPLRACRQGCSACCFTVAIDVTGLEAIAAAEYILQCLSPEQVAAIRERLQKLTLRRAMMTREETKTKRLGCGLLGADGACMVYPARPLVCAGVHSFDQDACETAAESIAAEQVDGQIPIDRAAKAATMGVSGALQRALVDQGLDGNLYELNSAVLCALNEPNAWSRYLAKEDIFASAMCTEAHSWPRNARTDAPHGGAVAKPNFLKRARQRSRRR</sequence>
<protein>
    <submittedName>
        <fullName evidence="2">Uncharacterized protein</fullName>
    </submittedName>
</protein>
<comment type="caution">
    <text evidence="2">The sequence shown here is derived from an EMBL/GenBank/DDBJ whole genome shotgun (WGS) entry which is preliminary data.</text>
</comment>
<evidence type="ECO:0000256" key="1">
    <source>
        <dbReference type="SAM" id="MobiDB-lite"/>
    </source>
</evidence>
<feature type="region of interest" description="Disordered" evidence="1">
    <location>
        <begin position="248"/>
        <end position="276"/>
    </location>
</feature>
<reference evidence="2 3" key="1">
    <citation type="submission" date="2006-02" db="EMBL/GenBank/DDBJ databases">
        <authorList>
            <person name="Amann R."/>
            <person name="Ferriera S."/>
            <person name="Johnson J."/>
            <person name="Kravitz S."/>
            <person name="Halpern A."/>
            <person name="Remington K."/>
            <person name="Beeson K."/>
            <person name="Tran B."/>
            <person name="Rogers Y.-H."/>
            <person name="Friedman R."/>
            <person name="Venter J.C."/>
        </authorList>
    </citation>
    <scope>NUCLEOTIDE SEQUENCE [LARGE SCALE GENOMIC DNA]</scope>
    <source>
        <strain evidence="2 3">DSM 3645</strain>
    </source>
</reference>
<accession>A3ZZZ1</accession>
<dbReference type="AlphaFoldDB" id="A3ZZZ1"/>
<feature type="compositionally biased region" description="Basic residues" evidence="1">
    <location>
        <begin position="265"/>
        <end position="276"/>
    </location>
</feature>
<proteinExistence type="predicted"/>
<name>A3ZZZ1_9BACT</name>
<dbReference type="Pfam" id="PF03692">
    <property type="entry name" value="CxxCxxCC"/>
    <property type="match status" value="1"/>
</dbReference>
<dbReference type="STRING" id="314230.DSM3645_27191"/>
<organism evidence="2 3">
    <name type="scientific">Blastopirellula marina DSM 3645</name>
    <dbReference type="NCBI Taxonomy" id="314230"/>
    <lineage>
        <taxon>Bacteria</taxon>
        <taxon>Pseudomonadati</taxon>
        <taxon>Planctomycetota</taxon>
        <taxon>Planctomycetia</taxon>
        <taxon>Pirellulales</taxon>
        <taxon>Pirellulaceae</taxon>
        <taxon>Blastopirellula</taxon>
    </lineage>
</organism>
<dbReference type="eggNOG" id="COG0727">
    <property type="taxonomic scope" value="Bacteria"/>
</dbReference>
<dbReference type="EMBL" id="AANZ01000026">
    <property type="protein sequence ID" value="EAQ77935.1"/>
    <property type="molecule type" value="Genomic_DNA"/>
</dbReference>
<evidence type="ECO:0000313" key="3">
    <source>
        <dbReference type="Proteomes" id="UP000004358"/>
    </source>
</evidence>
<dbReference type="Proteomes" id="UP000004358">
    <property type="component" value="Unassembled WGS sequence"/>
</dbReference>